<accession>A0A8J6M0F9</accession>
<dbReference type="RefSeq" id="WP_186507802.1">
    <property type="nucleotide sequence ID" value="NZ_JACNEP010000016.1"/>
</dbReference>
<organism evidence="1 2">
    <name type="scientific">Neptunicella marina</name>
    <dbReference type="NCBI Taxonomy" id="2125989"/>
    <lineage>
        <taxon>Bacteria</taxon>
        <taxon>Pseudomonadati</taxon>
        <taxon>Pseudomonadota</taxon>
        <taxon>Gammaproteobacteria</taxon>
        <taxon>Alteromonadales</taxon>
        <taxon>Alteromonadaceae</taxon>
        <taxon>Neptunicella</taxon>
    </lineage>
</organism>
<keyword evidence="2" id="KW-1185">Reference proteome</keyword>
<dbReference type="AlphaFoldDB" id="A0A8J6M0F9"/>
<proteinExistence type="predicted"/>
<dbReference type="Proteomes" id="UP000601768">
    <property type="component" value="Unassembled WGS sequence"/>
</dbReference>
<reference evidence="1" key="2">
    <citation type="submission" date="2020-08" db="EMBL/GenBank/DDBJ databases">
        <authorList>
            <person name="Lai Q."/>
        </authorList>
    </citation>
    <scope>NUCLEOTIDE SEQUENCE</scope>
    <source>
        <strain evidence="1">S27-2</strain>
    </source>
</reference>
<reference evidence="1" key="1">
    <citation type="journal article" date="2018" name="Int. J. Syst. Evol. Microbiol.">
        <title>Neptunicella marina gen. nov., sp. nov., isolated from surface seawater.</title>
        <authorList>
            <person name="Liu X."/>
            <person name="Lai Q."/>
            <person name="Du Y."/>
            <person name="Zhang X."/>
            <person name="Liu Z."/>
            <person name="Sun F."/>
            <person name="Shao Z."/>
        </authorList>
    </citation>
    <scope>NUCLEOTIDE SEQUENCE</scope>
    <source>
        <strain evidence="1">S27-2</strain>
    </source>
</reference>
<sequence>MCLSFEWFDDSSNRRKKWDEEGISLKEAKGALYTYYSTVYPIATEMAEYIFENWTARRVAMLDQESRKILFEIWDKHLSYNEPIESAKAPGGFEFKGILFESGTKLRVRDNPSDTAEITENGILFRGEYFTSFSAAANIARPHTQNNGWIQWEYFDQKESQWLLVDHKRKNALSDLL</sequence>
<gene>
    <name evidence="1" type="ORF">H8B19_15500</name>
</gene>
<protein>
    <submittedName>
        <fullName evidence="1">Uncharacterized protein</fullName>
    </submittedName>
</protein>
<comment type="caution">
    <text evidence="1">The sequence shown here is derived from an EMBL/GenBank/DDBJ whole genome shotgun (WGS) entry which is preliminary data.</text>
</comment>
<evidence type="ECO:0000313" key="1">
    <source>
        <dbReference type="EMBL" id="MBC3767285.1"/>
    </source>
</evidence>
<name>A0A8J6M0F9_9ALTE</name>
<dbReference type="EMBL" id="JACNEP010000016">
    <property type="protein sequence ID" value="MBC3767285.1"/>
    <property type="molecule type" value="Genomic_DNA"/>
</dbReference>
<evidence type="ECO:0000313" key="2">
    <source>
        <dbReference type="Proteomes" id="UP000601768"/>
    </source>
</evidence>